<dbReference type="PANTHER" id="PTHR24070">
    <property type="entry name" value="RAS, DI-RAS, AND RHEB FAMILY MEMBERS OF SMALL GTPASE SUPERFAMILY"/>
    <property type="match status" value="1"/>
</dbReference>
<sequence>MAASNKTAAVYRLIMVGSGGVGKSALTLQYMYDEFVVDYEPTKADSYRKAVMLDGEEVQIDILDTAGQENYAAIRDTYIRSGEGFLLVFDVTDGESFSDLNELYEQILRVKNGGTNIPAILVGNKIDLAERRKVTLEEAEQKARSWSIRYIETSAKTKHNVDKVFCELMRIVRPFKNPVRETHTVAPPGRQIKPQKTKKGSKCVIL</sequence>
<dbReference type="InterPro" id="IPR027417">
    <property type="entry name" value="P-loop_NTPase"/>
</dbReference>
<name>A0A813VS36_ADIRI</name>
<evidence type="ECO:0000256" key="6">
    <source>
        <dbReference type="ARBA" id="ARBA00022741"/>
    </source>
</evidence>
<dbReference type="InterPro" id="IPR005225">
    <property type="entry name" value="Small_GTP-bd"/>
</dbReference>
<evidence type="ECO:0000256" key="4">
    <source>
        <dbReference type="ARBA" id="ARBA00022475"/>
    </source>
</evidence>
<keyword evidence="10" id="KW-0449">Lipoprotein</keyword>
<dbReference type="InterPro" id="IPR020849">
    <property type="entry name" value="Small_GTPase_Ras-type"/>
</dbReference>
<dbReference type="SMART" id="SM00176">
    <property type="entry name" value="RAN"/>
    <property type="match status" value="1"/>
</dbReference>
<evidence type="ECO:0000256" key="3">
    <source>
        <dbReference type="ARBA" id="ARBA00011984"/>
    </source>
</evidence>
<dbReference type="SUPFAM" id="SSF52540">
    <property type="entry name" value="P-loop containing nucleoside triphosphate hydrolases"/>
    <property type="match status" value="1"/>
</dbReference>
<evidence type="ECO:0000256" key="10">
    <source>
        <dbReference type="ARBA" id="ARBA00023288"/>
    </source>
</evidence>
<keyword evidence="6" id="KW-0547">Nucleotide-binding</keyword>
<dbReference type="CDD" id="cd04139">
    <property type="entry name" value="RalA_RalB"/>
    <property type="match status" value="1"/>
</dbReference>
<keyword evidence="5" id="KW-0488">Methylation</keyword>
<dbReference type="PRINTS" id="PR00449">
    <property type="entry name" value="RASTRNSFRMNG"/>
</dbReference>
<dbReference type="EMBL" id="CAJNOR010000226">
    <property type="protein sequence ID" value="CAF0847353.1"/>
    <property type="molecule type" value="Genomic_DNA"/>
</dbReference>
<dbReference type="GO" id="GO:0005525">
    <property type="term" value="F:GTP binding"/>
    <property type="evidence" value="ECO:0007669"/>
    <property type="project" value="UniProtKB-KW"/>
</dbReference>
<organism evidence="13 14">
    <name type="scientific">Adineta ricciae</name>
    <name type="common">Rotifer</name>
    <dbReference type="NCBI Taxonomy" id="249248"/>
    <lineage>
        <taxon>Eukaryota</taxon>
        <taxon>Metazoa</taxon>
        <taxon>Spiralia</taxon>
        <taxon>Gnathifera</taxon>
        <taxon>Rotifera</taxon>
        <taxon>Eurotatoria</taxon>
        <taxon>Bdelloidea</taxon>
        <taxon>Adinetida</taxon>
        <taxon>Adinetidae</taxon>
        <taxon>Adineta</taxon>
    </lineage>
</organism>
<dbReference type="SMART" id="SM00175">
    <property type="entry name" value="RAB"/>
    <property type="match status" value="1"/>
</dbReference>
<evidence type="ECO:0000256" key="12">
    <source>
        <dbReference type="SAM" id="MobiDB-lite"/>
    </source>
</evidence>
<keyword evidence="7" id="KW-0378">Hydrolase</keyword>
<evidence type="ECO:0000256" key="7">
    <source>
        <dbReference type="ARBA" id="ARBA00022801"/>
    </source>
</evidence>
<dbReference type="SMART" id="SM00174">
    <property type="entry name" value="RHO"/>
    <property type="match status" value="1"/>
</dbReference>
<dbReference type="PROSITE" id="PS51420">
    <property type="entry name" value="RHO"/>
    <property type="match status" value="1"/>
</dbReference>
<dbReference type="NCBIfam" id="TIGR00231">
    <property type="entry name" value="small_GTP"/>
    <property type="match status" value="1"/>
</dbReference>
<proteinExistence type="inferred from homology"/>
<dbReference type="Proteomes" id="UP000663828">
    <property type="component" value="Unassembled WGS sequence"/>
</dbReference>
<accession>A0A813VS36</accession>
<dbReference type="Pfam" id="PF00071">
    <property type="entry name" value="Ras"/>
    <property type="match status" value="1"/>
</dbReference>
<dbReference type="InterPro" id="IPR001806">
    <property type="entry name" value="Small_GTPase"/>
</dbReference>
<evidence type="ECO:0000256" key="9">
    <source>
        <dbReference type="ARBA" id="ARBA00023136"/>
    </source>
</evidence>
<dbReference type="Gene3D" id="3.40.50.300">
    <property type="entry name" value="P-loop containing nucleotide triphosphate hydrolases"/>
    <property type="match status" value="1"/>
</dbReference>
<keyword evidence="14" id="KW-1185">Reference proteome</keyword>
<dbReference type="GO" id="GO:0007165">
    <property type="term" value="P:signal transduction"/>
    <property type="evidence" value="ECO:0007669"/>
    <property type="project" value="InterPro"/>
</dbReference>
<evidence type="ECO:0000313" key="14">
    <source>
        <dbReference type="Proteomes" id="UP000663828"/>
    </source>
</evidence>
<evidence type="ECO:0000256" key="5">
    <source>
        <dbReference type="ARBA" id="ARBA00022481"/>
    </source>
</evidence>
<keyword evidence="4" id="KW-1003">Cell membrane</keyword>
<evidence type="ECO:0000256" key="8">
    <source>
        <dbReference type="ARBA" id="ARBA00023134"/>
    </source>
</evidence>
<protein>
    <recommendedName>
        <fullName evidence="3">small monomeric GTPase</fullName>
        <ecNumber evidence="3">3.6.5.2</ecNumber>
    </recommendedName>
</protein>
<evidence type="ECO:0000256" key="2">
    <source>
        <dbReference type="ARBA" id="ARBA00008344"/>
    </source>
</evidence>
<keyword evidence="11" id="KW-0636">Prenylation</keyword>
<dbReference type="GO" id="GO:0003925">
    <property type="term" value="F:G protein activity"/>
    <property type="evidence" value="ECO:0007669"/>
    <property type="project" value="UniProtKB-EC"/>
</dbReference>
<dbReference type="GO" id="GO:0005886">
    <property type="term" value="C:plasma membrane"/>
    <property type="evidence" value="ECO:0007669"/>
    <property type="project" value="UniProtKB-SubCell"/>
</dbReference>
<comment type="similarity">
    <text evidence="2">Belongs to the small GTPase superfamily. Ras family.</text>
</comment>
<gene>
    <name evidence="13" type="ORF">XAT740_LOCUS5296</name>
</gene>
<dbReference type="SMART" id="SM00173">
    <property type="entry name" value="RAS"/>
    <property type="match status" value="1"/>
</dbReference>
<evidence type="ECO:0000256" key="11">
    <source>
        <dbReference type="ARBA" id="ARBA00023289"/>
    </source>
</evidence>
<comment type="subcellular location">
    <subcellularLocation>
        <location evidence="1">Cell membrane</location>
        <topology evidence="1">Lipid-anchor</topology>
        <orientation evidence="1">Cytoplasmic side</orientation>
    </subcellularLocation>
</comment>
<evidence type="ECO:0000313" key="13">
    <source>
        <dbReference type="EMBL" id="CAF0847353.1"/>
    </source>
</evidence>
<dbReference type="PROSITE" id="PS51419">
    <property type="entry name" value="RAB"/>
    <property type="match status" value="1"/>
</dbReference>
<feature type="region of interest" description="Disordered" evidence="12">
    <location>
        <begin position="180"/>
        <end position="200"/>
    </location>
</feature>
<dbReference type="EC" id="3.6.5.2" evidence="3"/>
<comment type="caution">
    <text evidence="13">The sequence shown here is derived from an EMBL/GenBank/DDBJ whole genome shotgun (WGS) entry which is preliminary data.</text>
</comment>
<dbReference type="AlphaFoldDB" id="A0A813VS36"/>
<keyword evidence="9" id="KW-0472">Membrane</keyword>
<dbReference type="FunFam" id="3.40.50.300:FF:000203">
    <property type="entry name" value="Putative ras-related protein ral-a"/>
    <property type="match status" value="1"/>
</dbReference>
<keyword evidence="8" id="KW-0342">GTP-binding</keyword>
<evidence type="ECO:0000256" key="1">
    <source>
        <dbReference type="ARBA" id="ARBA00004342"/>
    </source>
</evidence>
<reference evidence="13" key="1">
    <citation type="submission" date="2021-02" db="EMBL/GenBank/DDBJ databases">
        <authorList>
            <person name="Nowell W R."/>
        </authorList>
    </citation>
    <scope>NUCLEOTIDE SEQUENCE</scope>
</reference>
<dbReference type="PROSITE" id="PS51421">
    <property type="entry name" value="RAS"/>
    <property type="match status" value="1"/>
</dbReference>